<dbReference type="PROSITE" id="PS51747">
    <property type="entry name" value="CYT_DCMP_DEAMINASES_2"/>
    <property type="match status" value="1"/>
</dbReference>
<keyword evidence="5 11" id="KW-0479">Metal-binding</keyword>
<comment type="catalytic activity">
    <reaction evidence="9 12">
        <text>cytidine + H2O + H(+) = uridine + NH4(+)</text>
        <dbReference type="Rhea" id="RHEA:16069"/>
        <dbReference type="ChEBI" id="CHEBI:15377"/>
        <dbReference type="ChEBI" id="CHEBI:15378"/>
        <dbReference type="ChEBI" id="CHEBI:16704"/>
        <dbReference type="ChEBI" id="CHEBI:17562"/>
        <dbReference type="ChEBI" id="CHEBI:28938"/>
        <dbReference type="EC" id="3.5.4.5"/>
    </reaction>
</comment>
<feature type="binding site" evidence="11">
    <location>
        <position position="90"/>
    </location>
    <ligand>
        <name>Zn(2+)</name>
        <dbReference type="ChEBI" id="CHEBI:29105"/>
        <note>catalytic</note>
    </ligand>
</feature>
<evidence type="ECO:0000256" key="9">
    <source>
        <dbReference type="ARBA" id="ARBA00049558"/>
    </source>
</evidence>
<dbReference type="GO" id="GO:0055086">
    <property type="term" value="P:nucleobase-containing small molecule metabolic process"/>
    <property type="evidence" value="ECO:0007669"/>
    <property type="project" value="UniProtKB-ARBA"/>
</dbReference>
<proteinExistence type="inferred from homology"/>
<organism evidence="14 15">
    <name type="scientific">Acanthoscelides obtectus</name>
    <name type="common">Bean weevil</name>
    <name type="synonym">Bruchus obtectus</name>
    <dbReference type="NCBI Taxonomy" id="200917"/>
    <lineage>
        <taxon>Eukaryota</taxon>
        <taxon>Metazoa</taxon>
        <taxon>Ecdysozoa</taxon>
        <taxon>Arthropoda</taxon>
        <taxon>Hexapoda</taxon>
        <taxon>Insecta</taxon>
        <taxon>Pterygota</taxon>
        <taxon>Neoptera</taxon>
        <taxon>Endopterygota</taxon>
        <taxon>Coleoptera</taxon>
        <taxon>Polyphaga</taxon>
        <taxon>Cucujiformia</taxon>
        <taxon>Chrysomeloidea</taxon>
        <taxon>Chrysomelidae</taxon>
        <taxon>Bruchinae</taxon>
        <taxon>Bruchini</taxon>
        <taxon>Acanthoscelides</taxon>
    </lineage>
</organism>
<keyword evidence="7 11" id="KW-0862">Zinc</keyword>
<protein>
    <recommendedName>
        <fullName evidence="4 12">Cytidine deaminase</fullName>
        <ecNumber evidence="4 12">3.5.4.5</ecNumber>
    </recommendedName>
    <alternativeName>
        <fullName evidence="8 12">Cytidine aminohydrolase</fullName>
    </alternativeName>
</protein>
<evidence type="ECO:0000259" key="13">
    <source>
        <dbReference type="PROSITE" id="PS51747"/>
    </source>
</evidence>
<dbReference type="InterPro" id="IPR002125">
    <property type="entry name" value="CMP_dCMP_dom"/>
</dbReference>
<feature type="binding site" evidence="11">
    <location>
        <position position="124"/>
    </location>
    <ligand>
        <name>Zn(2+)</name>
        <dbReference type="ChEBI" id="CHEBI:29105"/>
        <note>catalytic</note>
    </ligand>
</feature>
<feature type="domain" description="CMP/dCMP-type deaminase" evidence="13">
    <location>
        <begin position="38"/>
        <end position="165"/>
    </location>
</feature>
<dbReference type="EC" id="3.5.4.5" evidence="4 12"/>
<evidence type="ECO:0000256" key="6">
    <source>
        <dbReference type="ARBA" id="ARBA00022801"/>
    </source>
</evidence>
<dbReference type="NCBIfam" id="NF004064">
    <property type="entry name" value="PRK05578.1"/>
    <property type="match status" value="1"/>
</dbReference>
<dbReference type="GO" id="GO:0005829">
    <property type="term" value="C:cytosol"/>
    <property type="evidence" value="ECO:0007669"/>
    <property type="project" value="TreeGrafter"/>
</dbReference>
<evidence type="ECO:0000313" key="14">
    <source>
        <dbReference type="EMBL" id="CAH2018409.1"/>
    </source>
</evidence>
<dbReference type="EMBL" id="CAKOFQ010009731">
    <property type="protein sequence ID" value="CAH2018409.1"/>
    <property type="molecule type" value="Genomic_DNA"/>
</dbReference>
<dbReference type="Gene3D" id="3.40.140.10">
    <property type="entry name" value="Cytidine Deaminase, domain 2"/>
    <property type="match status" value="1"/>
</dbReference>
<dbReference type="Proteomes" id="UP001152888">
    <property type="component" value="Unassembled WGS sequence"/>
</dbReference>
<sequence length="170" mass="19221">MSLVCMSYTFTFWYDLCFLNYSQFYNHFLLLLSKSSEIKAQNLIREATEVRSFAYCPYSNFQVGAALLCTDGTIYKGCNVENNSFTVGICAEKTAYVKAISEGKRKFSAVAVVAYQEDSFTTPCGACRQFMSEFGDVPVYITKPSYKDVLVSSVSELLPYMFTTKDNTFK</sequence>
<evidence type="ECO:0000256" key="4">
    <source>
        <dbReference type="ARBA" id="ARBA00012783"/>
    </source>
</evidence>
<dbReference type="OrthoDB" id="414540at2759"/>
<dbReference type="CDD" id="cd01283">
    <property type="entry name" value="cytidine_deaminase"/>
    <property type="match status" value="1"/>
</dbReference>
<evidence type="ECO:0000313" key="15">
    <source>
        <dbReference type="Proteomes" id="UP001152888"/>
    </source>
</evidence>
<accession>A0A9P0VSP1</accession>
<dbReference type="GO" id="GO:0072527">
    <property type="term" value="P:pyrimidine-containing compound metabolic process"/>
    <property type="evidence" value="ECO:0007669"/>
    <property type="project" value="UniProtKB-ARBA"/>
</dbReference>
<comment type="catalytic activity">
    <reaction evidence="12">
        <text>2'-deoxycytidine + H2O + H(+) = 2'-deoxyuridine + NH4(+)</text>
        <dbReference type="Rhea" id="RHEA:13433"/>
        <dbReference type="ChEBI" id="CHEBI:15377"/>
        <dbReference type="ChEBI" id="CHEBI:15378"/>
        <dbReference type="ChEBI" id="CHEBI:15698"/>
        <dbReference type="ChEBI" id="CHEBI:16450"/>
        <dbReference type="ChEBI" id="CHEBI:28938"/>
        <dbReference type="EC" id="3.5.4.5"/>
    </reaction>
</comment>
<dbReference type="PANTHER" id="PTHR11644:SF2">
    <property type="entry name" value="CYTIDINE DEAMINASE"/>
    <property type="match status" value="1"/>
</dbReference>
<evidence type="ECO:0000256" key="5">
    <source>
        <dbReference type="ARBA" id="ARBA00022723"/>
    </source>
</evidence>
<dbReference type="NCBIfam" id="TIGR01354">
    <property type="entry name" value="cyt_deam_tetra"/>
    <property type="match status" value="1"/>
</dbReference>
<name>A0A9P0VSP1_ACAOB</name>
<evidence type="ECO:0000256" key="10">
    <source>
        <dbReference type="PIRSR" id="PIRSR606262-1"/>
    </source>
</evidence>
<dbReference type="SUPFAM" id="SSF53927">
    <property type="entry name" value="Cytidine deaminase-like"/>
    <property type="match status" value="1"/>
</dbReference>
<comment type="caution">
    <text evidence="14">The sequence shown here is derived from an EMBL/GenBank/DDBJ whole genome shotgun (WGS) entry which is preliminary data.</text>
</comment>
<evidence type="ECO:0000256" key="12">
    <source>
        <dbReference type="RuleBase" id="RU364006"/>
    </source>
</evidence>
<dbReference type="FunFam" id="3.40.140.10:FF:000008">
    <property type="entry name" value="Cytidine deaminase"/>
    <property type="match status" value="1"/>
</dbReference>
<dbReference type="AlphaFoldDB" id="A0A9P0VSP1"/>
<dbReference type="GO" id="GO:0004126">
    <property type="term" value="F:cytidine deaminase activity"/>
    <property type="evidence" value="ECO:0007669"/>
    <property type="project" value="UniProtKB-UniRule"/>
</dbReference>
<dbReference type="Pfam" id="PF00383">
    <property type="entry name" value="dCMP_cyt_deam_1"/>
    <property type="match status" value="1"/>
</dbReference>
<evidence type="ECO:0000256" key="1">
    <source>
        <dbReference type="ARBA" id="ARBA00001947"/>
    </source>
</evidence>
<keyword evidence="15" id="KW-1185">Reference proteome</keyword>
<comment type="similarity">
    <text evidence="3 12">Belongs to the cytidine and deoxycytidylate deaminase family.</text>
</comment>
<dbReference type="InterPro" id="IPR016193">
    <property type="entry name" value="Cytidine_deaminase-like"/>
</dbReference>
<evidence type="ECO:0000256" key="3">
    <source>
        <dbReference type="ARBA" id="ARBA00006576"/>
    </source>
</evidence>
<feature type="active site" description="Proton donor" evidence="10">
    <location>
        <position position="92"/>
    </location>
</feature>
<feature type="binding site" evidence="11">
    <location>
        <position position="127"/>
    </location>
    <ligand>
        <name>Zn(2+)</name>
        <dbReference type="ChEBI" id="CHEBI:29105"/>
        <note>catalytic</note>
    </ligand>
</feature>
<reference evidence="14" key="1">
    <citation type="submission" date="2022-03" db="EMBL/GenBank/DDBJ databases">
        <authorList>
            <person name="Sayadi A."/>
        </authorList>
    </citation>
    <scope>NUCLEOTIDE SEQUENCE</scope>
</reference>
<dbReference type="InterPro" id="IPR050202">
    <property type="entry name" value="Cyt/Deoxycyt_deaminase"/>
</dbReference>
<evidence type="ECO:0000256" key="7">
    <source>
        <dbReference type="ARBA" id="ARBA00022833"/>
    </source>
</evidence>
<keyword evidence="6 12" id="KW-0378">Hydrolase</keyword>
<evidence type="ECO:0000256" key="2">
    <source>
        <dbReference type="ARBA" id="ARBA00003949"/>
    </source>
</evidence>
<evidence type="ECO:0000256" key="11">
    <source>
        <dbReference type="PIRSR" id="PIRSR606262-3"/>
    </source>
</evidence>
<evidence type="ECO:0000256" key="8">
    <source>
        <dbReference type="ARBA" id="ARBA00032005"/>
    </source>
</evidence>
<gene>
    <name evidence="14" type="ORF">ACAOBT_LOCUS36587</name>
</gene>
<dbReference type="GO" id="GO:0008270">
    <property type="term" value="F:zinc ion binding"/>
    <property type="evidence" value="ECO:0007669"/>
    <property type="project" value="UniProtKB-UniRule"/>
</dbReference>
<comment type="cofactor">
    <cofactor evidence="1 11 12">
        <name>Zn(2+)</name>
        <dbReference type="ChEBI" id="CHEBI:29105"/>
    </cofactor>
</comment>
<dbReference type="InterPro" id="IPR006262">
    <property type="entry name" value="Cyt_deam_tetra"/>
</dbReference>
<comment type="function">
    <text evidence="2 12">This enzyme scavenges exogenous and endogenous cytidine and 2'-deoxycytidine for UMP synthesis.</text>
</comment>
<dbReference type="PANTHER" id="PTHR11644">
    <property type="entry name" value="CYTIDINE DEAMINASE"/>
    <property type="match status" value="1"/>
</dbReference>